<dbReference type="Pfam" id="PF01977">
    <property type="entry name" value="UbiD"/>
    <property type="match status" value="1"/>
</dbReference>
<dbReference type="OrthoDB" id="9809841at2"/>
<feature type="domain" description="3-octaprenyl-4-hydroxybenzoate carboxy-lyase-like N-terminal" evidence="2">
    <location>
        <begin position="15"/>
        <end position="88"/>
    </location>
</feature>
<dbReference type="SUPFAM" id="SSF143968">
    <property type="entry name" value="UbiD C-terminal domain-like"/>
    <property type="match status" value="1"/>
</dbReference>
<organism evidence="4 5">
    <name type="scientific">Planctomicrobium piriforme</name>
    <dbReference type="NCBI Taxonomy" id="1576369"/>
    <lineage>
        <taxon>Bacteria</taxon>
        <taxon>Pseudomonadati</taxon>
        <taxon>Planctomycetota</taxon>
        <taxon>Planctomycetia</taxon>
        <taxon>Planctomycetales</taxon>
        <taxon>Planctomycetaceae</taxon>
        <taxon>Planctomicrobium</taxon>
    </lineage>
</organism>
<dbReference type="InterPro" id="IPR002830">
    <property type="entry name" value="UbiD"/>
</dbReference>
<protein>
    <submittedName>
        <fullName evidence="4">4-hydroxy-3-polyprenylbenzoate decarboxylase</fullName>
    </submittedName>
</protein>
<dbReference type="GO" id="GO:0005737">
    <property type="term" value="C:cytoplasm"/>
    <property type="evidence" value="ECO:0007669"/>
    <property type="project" value="TreeGrafter"/>
</dbReference>
<keyword evidence="5" id="KW-1185">Reference proteome</keyword>
<dbReference type="Pfam" id="PF20696">
    <property type="entry name" value="UbiD_C"/>
    <property type="match status" value="1"/>
</dbReference>
<sequence>MPFDDLTQFLQAASDAGELERVGVELSPREEIAAVTQEICREFRDQSPLILFEHPSRSSMPVATNLLGHRQRFLRATGASDLDELIARLQAALNPFPAGRDWKFGLGGGPTLDRGRFLPRVIRRGACQQVIKLGKDLDLGELPLLQSWNGETHPAITSGLVITESPDGRPSVELVPAAMLDRETLALHWQPSHVGGTLWRQARLENRPFPVAIALGGDPLLGYVASLPLPRPLEPWVFAGMLRNESVNLIRARSVELNVPADAEIILEGYIDPAAGSASGCVAGPDGLLVARSQLPVLRLSAITHRANPIFPARVQGFDFQEEAVTGLLTERLLLSMLKLINPHAVDLHLPACGNHRQVLFVGSNCDDPSVVRQLLQAAGSLPLASAAGIFVAVGPQVDLRATDAVWREVALSVSGSGRGDSALSLNVSQQSTGQLFIDATRTGAAGGLARASEEVLARIAERLGSTSWDAAADAVLAPPV</sequence>
<dbReference type="SUPFAM" id="SSF50475">
    <property type="entry name" value="FMN-binding split barrel"/>
    <property type="match status" value="1"/>
</dbReference>
<dbReference type="Pfam" id="PF20695">
    <property type="entry name" value="UbiD_N"/>
    <property type="match status" value="1"/>
</dbReference>
<proteinExistence type="predicted"/>
<dbReference type="STRING" id="1576369.SAMN05421753_101418"/>
<evidence type="ECO:0000259" key="1">
    <source>
        <dbReference type="Pfam" id="PF01977"/>
    </source>
</evidence>
<dbReference type="GO" id="GO:0016831">
    <property type="term" value="F:carboxy-lyase activity"/>
    <property type="evidence" value="ECO:0007669"/>
    <property type="project" value="InterPro"/>
</dbReference>
<evidence type="ECO:0000259" key="3">
    <source>
        <dbReference type="Pfam" id="PF20696"/>
    </source>
</evidence>
<dbReference type="Proteomes" id="UP000199518">
    <property type="component" value="Unassembled WGS sequence"/>
</dbReference>
<feature type="domain" description="3-octaprenyl-4-hydroxybenzoate carboxy-lyase-like Rift-related" evidence="1">
    <location>
        <begin position="124"/>
        <end position="316"/>
    </location>
</feature>
<dbReference type="EMBL" id="FOQD01000001">
    <property type="protein sequence ID" value="SFH60810.1"/>
    <property type="molecule type" value="Genomic_DNA"/>
</dbReference>
<name>A0A1I3BF84_9PLAN</name>
<dbReference type="AlphaFoldDB" id="A0A1I3BF84"/>
<evidence type="ECO:0000259" key="2">
    <source>
        <dbReference type="Pfam" id="PF20695"/>
    </source>
</evidence>
<dbReference type="InterPro" id="IPR048304">
    <property type="entry name" value="UbiD_Rift_dom"/>
</dbReference>
<dbReference type="PANTHER" id="PTHR30108">
    <property type="entry name" value="3-OCTAPRENYL-4-HYDROXYBENZOATE CARBOXY-LYASE-RELATED"/>
    <property type="match status" value="1"/>
</dbReference>
<gene>
    <name evidence="4" type="ORF">SAMN05421753_101418</name>
</gene>
<reference evidence="5" key="1">
    <citation type="submission" date="2016-10" db="EMBL/GenBank/DDBJ databases">
        <authorList>
            <person name="Varghese N."/>
            <person name="Submissions S."/>
        </authorList>
    </citation>
    <scope>NUCLEOTIDE SEQUENCE [LARGE SCALE GENOMIC DNA]</scope>
    <source>
        <strain evidence="5">DSM 26348</strain>
    </source>
</reference>
<dbReference type="PANTHER" id="PTHR30108:SF17">
    <property type="entry name" value="FERULIC ACID DECARBOXYLASE 1"/>
    <property type="match status" value="1"/>
</dbReference>
<evidence type="ECO:0000313" key="4">
    <source>
        <dbReference type="EMBL" id="SFH60810.1"/>
    </source>
</evidence>
<dbReference type="RefSeq" id="WP_139228182.1">
    <property type="nucleotide sequence ID" value="NZ_FOQD01000001.1"/>
</dbReference>
<dbReference type="InterPro" id="IPR049381">
    <property type="entry name" value="UbiD-like_C"/>
</dbReference>
<feature type="domain" description="3-octaprenyl-4-hydroxybenzoate carboxy-lyase-like C-terminal" evidence="3">
    <location>
        <begin position="326"/>
        <end position="412"/>
    </location>
</feature>
<accession>A0A1I3BF84</accession>
<dbReference type="InterPro" id="IPR049383">
    <property type="entry name" value="UbiD-like_N"/>
</dbReference>
<evidence type="ECO:0000313" key="5">
    <source>
        <dbReference type="Proteomes" id="UP000199518"/>
    </source>
</evidence>